<evidence type="ECO:0000313" key="3">
    <source>
        <dbReference type="Proteomes" id="UP000288805"/>
    </source>
</evidence>
<organism evidence="2 3">
    <name type="scientific">Vitis vinifera</name>
    <name type="common">Grape</name>
    <dbReference type="NCBI Taxonomy" id="29760"/>
    <lineage>
        <taxon>Eukaryota</taxon>
        <taxon>Viridiplantae</taxon>
        <taxon>Streptophyta</taxon>
        <taxon>Embryophyta</taxon>
        <taxon>Tracheophyta</taxon>
        <taxon>Spermatophyta</taxon>
        <taxon>Magnoliopsida</taxon>
        <taxon>eudicotyledons</taxon>
        <taxon>Gunneridae</taxon>
        <taxon>Pentapetalae</taxon>
        <taxon>rosids</taxon>
        <taxon>Vitales</taxon>
        <taxon>Vitaceae</taxon>
        <taxon>Viteae</taxon>
        <taxon>Vitis</taxon>
    </lineage>
</organism>
<proteinExistence type="predicted"/>
<reference evidence="2 3" key="1">
    <citation type="journal article" date="2018" name="PLoS Genet.">
        <title>Population sequencing reveals clonal diversity and ancestral inbreeding in the grapevine cultivar Chardonnay.</title>
        <authorList>
            <person name="Roach M.J."/>
            <person name="Johnson D.L."/>
            <person name="Bohlmann J."/>
            <person name="van Vuuren H.J."/>
            <person name="Jones S.J."/>
            <person name="Pretorius I.S."/>
            <person name="Schmidt S.A."/>
            <person name="Borneman A.R."/>
        </authorList>
    </citation>
    <scope>NUCLEOTIDE SEQUENCE [LARGE SCALE GENOMIC DNA]</scope>
    <source>
        <strain evidence="3">cv. Chardonnay</strain>
        <strain evidence="2">I10V1</strain>
        <tissue evidence="2">Leaf</tissue>
    </source>
</reference>
<dbReference type="EMBL" id="QGNW01001369">
    <property type="protein sequence ID" value="RVW43711.1"/>
    <property type="molecule type" value="Genomic_DNA"/>
</dbReference>
<dbReference type="AlphaFoldDB" id="A0A438J8F8"/>
<evidence type="ECO:0000313" key="1">
    <source>
        <dbReference type="EMBL" id="RVW43711.1"/>
    </source>
</evidence>
<gene>
    <name evidence="2" type="ORF">CK203_020203</name>
    <name evidence="1" type="ORF">CK203_080477</name>
</gene>
<sequence length="97" mass="11141">MKFPSKKVQYSDVSDVEPMVLELKLLSIYNKKVMGECRAVRGGRSREVEVSPLRLDSGRLVYVAYWKVLKPVVERLMIKVGLLARWRETGSLEWSVG</sequence>
<protein>
    <submittedName>
        <fullName evidence="2">Uncharacterized protein</fullName>
    </submittedName>
</protein>
<evidence type="ECO:0000313" key="2">
    <source>
        <dbReference type="EMBL" id="RVX05230.1"/>
    </source>
</evidence>
<accession>A0A438J8F8</accession>
<name>A0A438J8F8_VITVI</name>
<dbReference type="EMBL" id="QGNW01000057">
    <property type="protein sequence ID" value="RVX05230.1"/>
    <property type="molecule type" value="Genomic_DNA"/>
</dbReference>
<dbReference type="Proteomes" id="UP000288805">
    <property type="component" value="Unassembled WGS sequence"/>
</dbReference>
<comment type="caution">
    <text evidence="2">The sequence shown here is derived from an EMBL/GenBank/DDBJ whole genome shotgun (WGS) entry which is preliminary data.</text>
</comment>